<keyword evidence="7 8" id="KW-0472">Membrane</keyword>
<keyword evidence="6 8" id="KW-1133">Transmembrane helix</keyword>
<evidence type="ECO:0000256" key="4">
    <source>
        <dbReference type="ARBA" id="ARBA00022519"/>
    </source>
</evidence>
<feature type="domain" description="ABC transmembrane type-1" evidence="9">
    <location>
        <begin position="281"/>
        <end position="471"/>
    </location>
</feature>
<feature type="transmembrane region" description="Helical" evidence="8">
    <location>
        <begin position="354"/>
        <end position="377"/>
    </location>
</feature>
<accession>A0A381NZ43</accession>
<evidence type="ECO:0000256" key="3">
    <source>
        <dbReference type="ARBA" id="ARBA00022475"/>
    </source>
</evidence>
<dbReference type="PANTHER" id="PTHR43357">
    <property type="entry name" value="INNER MEMBRANE ABC TRANSPORTER PERMEASE PROTEIN YDCV"/>
    <property type="match status" value="1"/>
</dbReference>
<feature type="transmembrane region" description="Helical" evidence="8">
    <location>
        <begin position="184"/>
        <end position="202"/>
    </location>
</feature>
<feature type="domain" description="ABC transmembrane type-1" evidence="9">
    <location>
        <begin position="4"/>
        <end position="203"/>
    </location>
</feature>
<dbReference type="GO" id="GO:0055085">
    <property type="term" value="P:transmembrane transport"/>
    <property type="evidence" value="ECO:0007669"/>
    <property type="project" value="InterPro"/>
</dbReference>
<keyword evidence="3" id="KW-1003">Cell membrane</keyword>
<evidence type="ECO:0000256" key="8">
    <source>
        <dbReference type="SAM" id="Phobius"/>
    </source>
</evidence>
<dbReference type="Gene3D" id="1.10.3720.10">
    <property type="entry name" value="MetI-like"/>
    <property type="match status" value="2"/>
</dbReference>
<feature type="transmembrane region" description="Helical" evidence="8">
    <location>
        <begin position="319"/>
        <end position="339"/>
    </location>
</feature>
<feature type="transmembrane region" description="Helical" evidence="8">
    <location>
        <begin position="285"/>
        <end position="307"/>
    </location>
</feature>
<dbReference type="GO" id="GO:0005886">
    <property type="term" value="C:plasma membrane"/>
    <property type="evidence" value="ECO:0007669"/>
    <property type="project" value="UniProtKB-SubCell"/>
</dbReference>
<name>A0A381NZ43_9ZZZZ</name>
<feature type="transmembrane region" description="Helical" evidence="8">
    <location>
        <begin position="410"/>
        <end position="437"/>
    </location>
</feature>
<dbReference type="PROSITE" id="PS51257">
    <property type="entry name" value="PROKAR_LIPOPROTEIN"/>
    <property type="match status" value="1"/>
</dbReference>
<evidence type="ECO:0000256" key="5">
    <source>
        <dbReference type="ARBA" id="ARBA00022692"/>
    </source>
</evidence>
<feature type="transmembrane region" description="Helical" evidence="8">
    <location>
        <begin position="144"/>
        <end position="164"/>
    </location>
</feature>
<evidence type="ECO:0000259" key="9">
    <source>
        <dbReference type="PROSITE" id="PS50928"/>
    </source>
</evidence>
<feature type="transmembrane region" description="Helical" evidence="8">
    <location>
        <begin position="457"/>
        <end position="476"/>
    </location>
</feature>
<feature type="transmembrane region" description="Helical" evidence="8">
    <location>
        <begin position="84"/>
        <end position="104"/>
    </location>
</feature>
<dbReference type="PANTHER" id="PTHR43357:SF3">
    <property type="entry name" value="FE(3+)-TRANSPORT SYSTEM PERMEASE PROTEIN FBPB 2"/>
    <property type="match status" value="1"/>
</dbReference>
<evidence type="ECO:0000256" key="6">
    <source>
        <dbReference type="ARBA" id="ARBA00022989"/>
    </source>
</evidence>
<evidence type="ECO:0000313" key="10">
    <source>
        <dbReference type="EMBL" id="SUZ59178.1"/>
    </source>
</evidence>
<proteinExistence type="predicted"/>
<dbReference type="PROSITE" id="PS50928">
    <property type="entry name" value="ABC_TM1"/>
    <property type="match status" value="2"/>
</dbReference>
<protein>
    <recommendedName>
        <fullName evidence="9">ABC transmembrane type-1 domain-containing protein</fullName>
    </recommendedName>
</protein>
<comment type="subcellular location">
    <subcellularLocation>
        <location evidence="1">Cell inner membrane</location>
        <topology evidence="1">Multi-pass membrane protein</topology>
    </subcellularLocation>
</comment>
<dbReference type="EMBL" id="UINC01000666">
    <property type="protein sequence ID" value="SUZ59178.1"/>
    <property type="molecule type" value="Genomic_DNA"/>
</dbReference>
<feature type="transmembrane region" description="Helical" evidence="8">
    <location>
        <begin position="42"/>
        <end position="63"/>
    </location>
</feature>
<gene>
    <name evidence="10" type="ORF">METZ01_LOCUS12032</name>
</gene>
<dbReference type="CDD" id="cd06261">
    <property type="entry name" value="TM_PBP2"/>
    <property type="match status" value="2"/>
</dbReference>
<evidence type="ECO:0000256" key="1">
    <source>
        <dbReference type="ARBA" id="ARBA00004429"/>
    </source>
</evidence>
<dbReference type="Pfam" id="PF00528">
    <property type="entry name" value="BPD_transp_1"/>
    <property type="match status" value="2"/>
</dbReference>
<feature type="transmembrane region" description="Helical" evidence="8">
    <location>
        <begin position="233"/>
        <end position="253"/>
    </location>
</feature>
<keyword evidence="2" id="KW-0813">Transport</keyword>
<keyword evidence="4" id="KW-0997">Cell inner membrane</keyword>
<reference evidence="10" key="1">
    <citation type="submission" date="2018-05" db="EMBL/GenBank/DDBJ databases">
        <authorList>
            <person name="Lanie J.A."/>
            <person name="Ng W.-L."/>
            <person name="Kazmierczak K.M."/>
            <person name="Andrzejewski T.M."/>
            <person name="Davidsen T.M."/>
            <person name="Wayne K.J."/>
            <person name="Tettelin H."/>
            <person name="Glass J.I."/>
            <person name="Rusch D."/>
            <person name="Podicherti R."/>
            <person name="Tsui H.-C.T."/>
            <person name="Winkler M.E."/>
        </authorList>
    </citation>
    <scope>NUCLEOTIDE SEQUENCE</scope>
</reference>
<dbReference type="AlphaFoldDB" id="A0A381NZ43"/>
<organism evidence="10">
    <name type="scientific">marine metagenome</name>
    <dbReference type="NCBI Taxonomy" id="408172"/>
    <lineage>
        <taxon>unclassified sequences</taxon>
        <taxon>metagenomes</taxon>
        <taxon>ecological metagenomes</taxon>
    </lineage>
</organism>
<dbReference type="SUPFAM" id="SSF161098">
    <property type="entry name" value="MetI-like"/>
    <property type="match status" value="2"/>
</dbReference>
<dbReference type="InterPro" id="IPR000515">
    <property type="entry name" value="MetI-like"/>
</dbReference>
<evidence type="ECO:0000256" key="7">
    <source>
        <dbReference type="ARBA" id="ARBA00023136"/>
    </source>
</evidence>
<keyword evidence="5 8" id="KW-0812">Transmembrane</keyword>
<evidence type="ECO:0000256" key="2">
    <source>
        <dbReference type="ARBA" id="ARBA00022448"/>
    </source>
</evidence>
<dbReference type="InterPro" id="IPR035906">
    <property type="entry name" value="MetI-like_sf"/>
</dbReference>
<sequence length="482" mass="52279">MQPLWRTVRLAVLVSVSAACLGTALAWLTTRTDLPFRRLWRVLLPIPLVFPTFIGAAAFIRTLNPGGVANDFFGSIGINETPELRGLFGAWLVLTLFCYPYVYLPVAARLRQLPGSFEQSALLLGDTLSQVFRRVVLRQISGSLTAGTLLVFLYTISDFGAVQLMRYDTLTRAIESNYLARPPMAFALSLILLAFAGIVVAAERSVNRRLPEVATHRAQRAATYELGRWRTPAILLVGGTFAFGTFAPIAALLDWAADGLLRTQRGGRPLTIDTGKVVEATANTLSSSVVTGVVALVAIVPIAVLAGRYRDRIGRFTHSVVIATFAIPGILIALSLRFWTLRSGFLGELLYDSMALLIFAYVVRFGSLAMGIAFVAVKAVPNRLHDVAATLGADKRRRFRSVDLPAMKPGLLAAGGLVVLSTMKELPISLIVAPIGFPTLTTRIFGSFEEAFVAEAGIMALVLVCASAFLSWFLVLRRADHL</sequence>